<evidence type="ECO:0000256" key="1">
    <source>
        <dbReference type="ARBA" id="ARBA00004571"/>
    </source>
</evidence>
<dbReference type="Gene3D" id="3.55.50.30">
    <property type="match status" value="1"/>
</dbReference>
<organism evidence="19 20">
    <name type="scientific">Acinetobacter puyangensis</name>
    <dbReference type="NCBI Taxonomy" id="1096779"/>
    <lineage>
        <taxon>Bacteria</taxon>
        <taxon>Pseudomonadati</taxon>
        <taxon>Pseudomonadota</taxon>
        <taxon>Gammaproteobacteria</taxon>
        <taxon>Moraxellales</taxon>
        <taxon>Moraxellaceae</taxon>
        <taxon>Acinetobacter</taxon>
    </lineage>
</organism>
<dbReference type="PANTHER" id="PTHR32552:SF82">
    <property type="entry name" value="FCUA PROTEIN"/>
    <property type="match status" value="1"/>
</dbReference>
<protein>
    <submittedName>
        <fullName evidence="19">Iron complex outermembrane recepter protein</fullName>
    </submittedName>
</protein>
<evidence type="ECO:0000256" key="8">
    <source>
        <dbReference type="ARBA" id="ARBA00023004"/>
    </source>
</evidence>
<dbReference type="AlphaFoldDB" id="A0A240ED39"/>
<comment type="subcellular location">
    <subcellularLocation>
        <location evidence="1 14">Cell outer membrane</location>
        <topology evidence="1 14">Multi-pass membrane protein</topology>
    </subcellularLocation>
</comment>
<dbReference type="CDD" id="cd01347">
    <property type="entry name" value="ligand_gated_channel"/>
    <property type="match status" value="1"/>
</dbReference>
<keyword evidence="10 16" id="KW-0798">TonB box</keyword>
<comment type="similarity">
    <text evidence="2 14 16">Belongs to the TonB-dependent receptor family.</text>
</comment>
<accession>A0A240ED39</accession>
<evidence type="ECO:0000256" key="13">
    <source>
        <dbReference type="ARBA" id="ARBA00023237"/>
    </source>
</evidence>
<dbReference type="InterPro" id="IPR000531">
    <property type="entry name" value="Beta-barrel_TonB"/>
</dbReference>
<evidence type="ECO:0000256" key="9">
    <source>
        <dbReference type="ARBA" id="ARBA00023065"/>
    </source>
</evidence>
<evidence type="ECO:0000256" key="16">
    <source>
        <dbReference type="RuleBase" id="RU003357"/>
    </source>
</evidence>
<keyword evidence="5" id="KW-0410">Iron transport</keyword>
<feature type="signal peptide" evidence="17">
    <location>
        <begin position="1"/>
        <end position="31"/>
    </location>
</feature>
<dbReference type="InterPro" id="IPR010105">
    <property type="entry name" value="TonB_sidphr_rcpt"/>
</dbReference>
<proteinExistence type="inferred from homology"/>
<evidence type="ECO:0000256" key="3">
    <source>
        <dbReference type="ARBA" id="ARBA00022448"/>
    </source>
</evidence>
<dbReference type="GO" id="GO:0015891">
    <property type="term" value="P:siderophore transport"/>
    <property type="evidence" value="ECO:0007669"/>
    <property type="project" value="InterPro"/>
</dbReference>
<keyword evidence="8" id="KW-0408">Iron</keyword>
<evidence type="ECO:0000256" key="17">
    <source>
        <dbReference type="SAM" id="SignalP"/>
    </source>
</evidence>
<evidence type="ECO:0000256" key="14">
    <source>
        <dbReference type="PROSITE-ProRule" id="PRU01360"/>
    </source>
</evidence>
<feature type="domain" description="Secretin/TonB short N-terminal" evidence="18">
    <location>
        <begin position="66"/>
        <end position="117"/>
    </location>
</feature>
<dbReference type="Proteomes" id="UP000219042">
    <property type="component" value="Unassembled WGS sequence"/>
</dbReference>
<evidence type="ECO:0000256" key="15">
    <source>
        <dbReference type="PROSITE-ProRule" id="PRU10144"/>
    </source>
</evidence>
<dbReference type="InterPro" id="IPR012910">
    <property type="entry name" value="Plug_dom"/>
</dbReference>
<dbReference type="InterPro" id="IPR011662">
    <property type="entry name" value="Secretin/TonB_short_N"/>
</dbReference>
<keyword evidence="6 14" id="KW-0812">Transmembrane</keyword>
<keyword evidence="9" id="KW-0406">Ion transport</keyword>
<evidence type="ECO:0000313" key="20">
    <source>
        <dbReference type="Proteomes" id="UP000219042"/>
    </source>
</evidence>
<evidence type="ECO:0000256" key="11">
    <source>
        <dbReference type="ARBA" id="ARBA00023136"/>
    </source>
</evidence>
<dbReference type="InterPro" id="IPR037066">
    <property type="entry name" value="Plug_dom_sf"/>
</dbReference>
<dbReference type="Gene3D" id="2.40.170.20">
    <property type="entry name" value="TonB-dependent receptor, beta-barrel domain"/>
    <property type="match status" value="1"/>
</dbReference>
<evidence type="ECO:0000256" key="2">
    <source>
        <dbReference type="ARBA" id="ARBA00009810"/>
    </source>
</evidence>
<dbReference type="GO" id="GO:0009279">
    <property type="term" value="C:cell outer membrane"/>
    <property type="evidence" value="ECO:0007669"/>
    <property type="project" value="UniProtKB-SubCell"/>
</dbReference>
<dbReference type="PANTHER" id="PTHR32552">
    <property type="entry name" value="FERRICHROME IRON RECEPTOR-RELATED"/>
    <property type="match status" value="1"/>
</dbReference>
<feature type="chain" id="PRO_5012851175" evidence="17">
    <location>
        <begin position="32"/>
        <end position="835"/>
    </location>
</feature>
<name>A0A240ED39_9GAMM</name>
<keyword evidence="11 14" id="KW-0472">Membrane</keyword>
<dbReference type="GO" id="GO:0015344">
    <property type="term" value="F:siderophore uptake transmembrane transporter activity"/>
    <property type="evidence" value="ECO:0007669"/>
    <property type="project" value="TreeGrafter"/>
</dbReference>
<evidence type="ECO:0000259" key="18">
    <source>
        <dbReference type="SMART" id="SM00965"/>
    </source>
</evidence>
<evidence type="ECO:0000256" key="5">
    <source>
        <dbReference type="ARBA" id="ARBA00022496"/>
    </source>
</evidence>
<dbReference type="PROSITE" id="PS52016">
    <property type="entry name" value="TONB_DEPENDENT_REC_3"/>
    <property type="match status" value="1"/>
</dbReference>
<dbReference type="Pfam" id="PF07715">
    <property type="entry name" value="Plug"/>
    <property type="match status" value="1"/>
</dbReference>
<dbReference type="NCBIfam" id="TIGR01783">
    <property type="entry name" value="TonB-siderophor"/>
    <property type="match status" value="1"/>
</dbReference>
<dbReference type="InterPro" id="IPR010917">
    <property type="entry name" value="TonB_rcpt_CS"/>
</dbReference>
<dbReference type="InterPro" id="IPR039426">
    <property type="entry name" value="TonB-dep_rcpt-like"/>
</dbReference>
<evidence type="ECO:0000256" key="7">
    <source>
        <dbReference type="ARBA" id="ARBA00022729"/>
    </source>
</evidence>
<evidence type="ECO:0000256" key="4">
    <source>
        <dbReference type="ARBA" id="ARBA00022452"/>
    </source>
</evidence>
<dbReference type="SUPFAM" id="SSF56935">
    <property type="entry name" value="Porins"/>
    <property type="match status" value="1"/>
</dbReference>
<dbReference type="SMART" id="SM00965">
    <property type="entry name" value="STN"/>
    <property type="match status" value="1"/>
</dbReference>
<dbReference type="GO" id="GO:0038023">
    <property type="term" value="F:signaling receptor activity"/>
    <property type="evidence" value="ECO:0007669"/>
    <property type="project" value="InterPro"/>
</dbReference>
<keyword evidence="3 14" id="KW-0813">Transport</keyword>
<keyword evidence="4 14" id="KW-1134">Transmembrane beta strand</keyword>
<dbReference type="InterPro" id="IPR036942">
    <property type="entry name" value="Beta-barrel_TonB_sf"/>
</dbReference>
<evidence type="ECO:0000256" key="12">
    <source>
        <dbReference type="ARBA" id="ARBA00023170"/>
    </source>
</evidence>
<evidence type="ECO:0000313" key="19">
    <source>
        <dbReference type="EMBL" id="SNX46614.1"/>
    </source>
</evidence>
<keyword evidence="7 17" id="KW-0732">Signal</keyword>
<dbReference type="PROSITE" id="PS01156">
    <property type="entry name" value="TONB_DEPENDENT_REC_2"/>
    <property type="match status" value="1"/>
</dbReference>
<feature type="short sequence motif" description="TonB C-terminal box" evidence="15">
    <location>
        <begin position="818"/>
        <end position="835"/>
    </location>
</feature>
<sequence length="835" mass="92262">MMKKPNPCKNFILKPVVLSIHLAFASSFVFATSSATAGSTENIQQYAIAAGDLSQALNQFAVQSGVAISTEGKALTGLTTKGLYGNYRVEQGLTILLQGTPFTAQPTQVGYILIGKNDNDKVQARDMGQLNPIDVTARGTANGNVTQLPVITVNAEITDASADQGYVAKKLKQVGPWGEKSLQDTPYSMSVMSSELIENTVSGDLDQMFKMNPVTQSSALTTVWGYPVANIRGFSTSAGIVDGMRLSSYTYGLSTEEIDRVEIMNGLTGFMYGAGNVGGTTNYIIKRPTQEKLANLTLGNYGNQQWFGHIDLGNKIDEEGRWAYRFNAAYQNGETSKDDQNVEKRLVSGALDWQATDELLLQVQAAHKFWRVDRPDNRFYAQGIDYWPKAYDNSKTFSPSWTYNQTESDRAGINATWQINDIFSLRSAYLYKKDTREFVIIYPIFTPNGWTMYKPGKTTPYDTISQGVYSYLDAKFNTGTIQHKLTVGFSGDNYQEKKYTNSYVQDIDSAYVTPSRLTADQLMSLNSPNFSTNYGTRYKATDNTNKNIIIGDEVIFNDQWSALLGINYTKLNVKSYSTSGAVASGYKDSAVTPTFSLIFKPFEQLTTYASYMEGLEQGSSVPTTKNENDEYLYNDPGKIFDPYISKQYELGAKYAFADNLLLSSALFRIEKANSYEEAASNGKLTLNQDGLQIHQGIELTLTGKVTDNLTVMTGGTLMDLSVDKATNANLKGKKPVGAASTLAKIYAEYNLPFIEGLSLTGGVYYTGSKYKNNTNTQKVDGYTLLDAGVRYKTQIGQYPTTLNLNATNLTNKNYWSSEWQLGAPRNIAFSVKTQF</sequence>
<evidence type="ECO:0000256" key="6">
    <source>
        <dbReference type="ARBA" id="ARBA00022692"/>
    </source>
</evidence>
<evidence type="ECO:0000256" key="10">
    <source>
        <dbReference type="ARBA" id="ARBA00023077"/>
    </source>
</evidence>
<dbReference type="RefSeq" id="WP_213064433.1">
    <property type="nucleotide sequence ID" value="NZ_BAABHT010000013.1"/>
</dbReference>
<keyword evidence="12" id="KW-0675">Receptor</keyword>
<keyword evidence="20" id="KW-1185">Reference proteome</keyword>
<dbReference type="Gene3D" id="2.170.130.10">
    <property type="entry name" value="TonB-dependent receptor, plug domain"/>
    <property type="match status" value="1"/>
</dbReference>
<reference evidence="20" key="1">
    <citation type="submission" date="2016-09" db="EMBL/GenBank/DDBJ databases">
        <authorList>
            <person name="Varghese N."/>
            <person name="Submissions S."/>
        </authorList>
    </citation>
    <scope>NUCLEOTIDE SEQUENCE [LARGE SCALE GENOMIC DNA]</scope>
    <source>
        <strain evidence="20">ANC 4466</strain>
    </source>
</reference>
<dbReference type="Pfam" id="PF00593">
    <property type="entry name" value="TonB_dep_Rec_b-barrel"/>
    <property type="match status" value="1"/>
</dbReference>
<keyword evidence="13 14" id="KW-0998">Cell outer membrane</keyword>
<gene>
    <name evidence="19" type="ORF">SAMN05421731_11423</name>
</gene>
<dbReference type="EMBL" id="OANT01000014">
    <property type="protein sequence ID" value="SNX46614.1"/>
    <property type="molecule type" value="Genomic_DNA"/>
</dbReference>